<organism evidence="2 3">
    <name type="scientific">Saccharopolyspora ipomoeae</name>
    <dbReference type="NCBI Taxonomy" id="3042027"/>
    <lineage>
        <taxon>Bacteria</taxon>
        <taxon>Bacillati</taxon>
        <taxon>Actinomycetota</taxon>
        <taxon>Actinomycetes</taxon>
        <taxon>Pseudonocardiales</taxon>
        <taxon>Pseudonocardiaceae</taxon>
        <taxon>Saccharopolyspora</taxon>
    </lineage>
</organism>
<dbReference type="RefSeq" id="WP_281455394.1">
    <property type="nucleotide sequence ID" value="NZ_JASAOF010000004.1"/>
</dbReference>
<dbReference type="Proteomes" id="UP001237595">
    <property type="component" value="Unassembled WGS sequence"/>
</dbReference>
<dbReference type="EMBL" id="JASAOF010000004">
    <property type="protein sequence ID" value="MDI2029062.1"/>
    <property type="molecule type" value="Genomic_DNA"/>
</dbReference>
<evidence type="ECO:0000256" key="1">
    <source>
        <dbReference type="SAM" id="MobiDB-lite"/>
    </source>
</evidence>
<evidence type="ECO:0000313" key="3">
    <source>
        <dbReference type="Proteomes" id="UP001237595"/>
    </source>
</evidence>
<proteinExistence type="predicted"/>
<comment type="caution">
    <text evidence="2">The sequence shown here is derived from an EMBL/GenBank/DDBJ whole genome shotgun (WGS) entry which is preliminary data.</text>
</comment>
<keyword evidence="3" id="KW-1185">Reference proteome</keyword>
<gene>
    <name evidence="2" type="ORF">QFW96_10585</name>
</gene>
<reference evidence="2 3" key="1">
    <citation type="submission" date="2023-04" db="EMBL/GenBank/DDBJ databases">
        <title>Draft genome sequence of Saccharopolyspora sp. TS4A08 isolated from sweet potato rhizospheric soil.</title>
        <authorList>
            <person name="Suksaard P."/>
            <person name="Duangmal K."/>
        </authorList>
    </citation>
    <scope>NUCLEOTIDE SEQUENCE [LARGE SCALE GENOMIC DNA]</scope>
    <source>
        <strain evidence="2 3">TS4A08</strain>
    </source>
</reference>
<name>A0ABT6PMB5_9PSEU</name>
<protein>
    <submittedName>
        <fullName evidence="2">Uncharacterized protein</fullName>
    </submittedName>
</protein>
<sequence>MDEEVVWPPKGRFELLSKEFSDGLGKWVVHLRDRGTEPLSHEELVRKYSADWSKLPPEKREALEASREWMRELHRSGRQGTPKPGDNFPIGLDDNFKPFPAKRRRDAEGAVEDGEAG</sequence>
<feature type="region of interest" description="Disordered" evidence="1">
    <location>
        <begin position="72"/>
        <end position="117"/>
    </location>
</feature>
<accession>A0ABT6PMB5</accession>
<evidence type="ECO:0000313" key="2">
    <source>
        <dbReference type="EMBL" id="MDI2029062.1"/>
    </source>
</evidence>